<evidence type="ECO:0000256" key="3">
    <source>
        <dbReference type="ARBA" id="ARBA00022737"/>
    </source>
</evidence>
<dbReference type="RefSeq" id="WP_113658570.1">
    <property type="nucleotide sequence ID" value="NZ_KZ845665.1"/>
</dbReference>
<organism evidence="6 7">
    <name type="scientific">Thermoflavimicrobium daqui</name>
    <dbReference type="NCBI Taxonomy" id="2137476"/>
    <lineage>
        <taxon>Bacteria</taxon>
        <taxon>Bacillati</taxon>
        <taxon>Bacillota</taxon>
        <taxon>Bacilli</taxon>
        <taxon>Bacillales</taxon>
        <taxon>Thermoactinomycetaceae</taxon>
        <taxon>Thermoflavimicrobium</taxon>
    </lineage>
</organism>
<evidence type="ECO:0000256" key="4">
    <source>
        <dbReference type="ARBA" id="ARBA00022803"/>
    </source>
</evidence>
<evidence type="ECO:0000256" key="2">
    <source>
        <dbReference type="ARBA" id="ARBA00022490"/>
    </source>
</evidence>
<dbReference type="InterPro" id="IPR019734">
    <property type="entry name" value="TPR_rpt"/>
</dbReference>
<evidence type="ECO:0000313" key="7">
    <source>
        <dbReference type="Proteomes" id="UP000251213"/>
    </source>
</evidence>
<sequence length="389" mass="45566">MDYISPIQSLYVHVSLLFLFEQASHYIDMVNFEEAWEILGEILGELDIDKNNLLLIDISYLKGKYYEGLGKWNESIEHYQKTIKLVDCHPEKNCTNLKAASFNGLGRIHHRLNNLDQALFFVEEGLKYFVHDGNRSYIEHNLYINKVIYLEKLNRDDEALALIEKIWSKILHIVSSETVLNLYQMRAHLCNKLELFEQAICYAFEGIEMARINRMYDRSFELWATLADIYSKKGYFRNAEICFKSSLGLKHKIRNKYLLAPIYTSLGLLYLETEKVELSQSAIEEAISLSIQSKNDFYILDSKVAMGDLLVKKKSNLKANKFYTEALKIAEKYNLLEQQSKILMKMAKSYEDLNVDKYKKCVDQYFQVAIQLEVKQNIKRKQTTFPPRD</sequence>
<keyword evidence="4" id="KW-0802">TPR repeat</keyword>
<reference evidence="6 7" key="2">
    <citation type="submission" date="2018-06" db="EMBL/GenBank/DDBJ databases">
        <authorList>
            <person name="Zhirakovskaya E."/>
        </authorList>
    </citation>
    <scope>NUCLEOTIDE SEQUENCE [LARGE SCALE GENOMIC DNA]</scope>
    <source>
        <strain evidence="6 7">FBKL4.011</strain>
    </source>
</reference>
<accession>A0A364K6M5</accession>
<dbReference type="PANTHER" id="PTHR46630:SF1">
    <property type="entry name" value="TETRATRICOPEPTIDE REPEAT PROTEIN 29"/>
    <property type="match status" value="1"/>
</dbReference>
<dbReference type="Pfam" id="PF13181">
    <property type="entry name" value="TPR_8"/>
    <property type="match status" value="2"/>
</dbReference>
<keyword evidence="3" id="KW-0677">Repeat</keyword>
<evidence type="ECO:0000256" key="5">
    <source>
        <dbReference type="ARBA" id="ARBA00038253"/>
    </source>
</evidence>
<comment type="caution">
    <text evidence="6">The sequence shown here is derived from an EMBL/GenBank/DDBJ whole genome shotgun (WGS) entry which is preliminary data.</text>
</comment>
<dbReference type="PANTHER" id="PTHR46630">
    <property type="entry name" value="TETRATRICOPEPTIDE REPEAT PROTEIN 29"/>
    <property type="match status" value="1"/>
</dbReference>
<dbReference type="InterPro" id="IPR051476">
    <property type="entry name" value="Bac_ResReg_Asp_Phosphatase"/>
</dbReference>
<dbReference type="EMBL" id="QJKK01000003">
    <property type="protein sequence ID" value="RAL25956.1"/>
    <property type="molecule type" value="Genomic_DNA"/>
</dbReference>
<dbReference type="InterPro" id="IPR011990">
    <property type="entry name" value="TPR-like_helical_dom_sf"/>
</dbReference>
<evidence type="ECO:0000256" key="1">
    <source>
        <dbReference type="ARBA" id="ARBA00004496"/>
    </source>
</evidence>
<evidence type="ECO:0000313" key="6">
    <source>
        <dbReference type="EMBL" id="RAL25956.1"/>
    </source>
</evidence>
<dbReference type="GO" id="GO:0005737">
    <property type="term" value="C:cytoplasm"/>
    <property type="evidence" value="ECO:0007669"/>
    <property type="project" value="UniProtKB-SubCell"/>
</dbReference>
<dbReference type="Proteomes" id="UP000251213">
    <property type="component" value="Unassembled WGS sequence"/>
</dbReference>
<evidence type="ECO:0008006" key="8">
    <source>
        <dbReference type="Google" id="ProtNLM"/>
    </source>
</evidence>
<dbReference type="OrthoDB" id="2987103at2"/>
<dbReference type="Gene3D" id="1.25.40.10">
    <property type="entry name" value="Tetratricopeptide repeat domain"/>
    <property type="match status" value="2"/>
</dbReference>
<dbReference type="SUPFAM" id="SSF48452">
    <property type="entry name" value="TPR-like"/>
    <property type="match status" value="2"/>
</dbReference>
<proteinExistence type="inferred from homology"/>
<dbReference type="AlphaFoldDB" id="A0A364K6M5"/>
<gene>
    <name evidence="6" type="ORF">DL897_07765</name>
</gene>
<dbReference type="SMART" id="SM00028">
    <property type="entry name" value="TPR"/>
    <property type="match status" value="6"/>
</dbReference>
<keyword evidence="2" id="KW-0963">Cytoplasm</keyword>
<protein>
    <recommendedName>
        <fullName evidence="8">Tetratricopeptide repeat protein</fullName>
    </recommendedName>
</protein>
<comment type="similarity">
    <text evidence="5">Belongs to the Rap family.</text>
</comment>
<keyword evidence="7" id="KW-1185">Reference proteome</keyword>
<name>A0A364K6M5_9BACL</name>
<comment type="subcellular location">
    <subcellularLocation>
        <location evidence="1">Cytoplasm</location>
    </subcellularLocation>
</comment>
<reference evidence="6 7" key="1">
    <citation type="submission" date="2018-06" db="EMBL/GenBank/DDBJ databases">
        <title>Thermoflavimicrobium daqus sp. nov., a thermophilic microbe isolated from Moutai-flavour Daqu.</title>
        <authorList>
            <person name="Wang X."/>
            <person name="Zhou H."/>
        </authorList>
    </citation>
    <scope>NUCLEOTIDE SEQUENCE [LARGE SCALE GENOMIC DNA]</scope>
    <source>
        <strain evidence="6 7">FBKL4.011</strain>
    </source>
</reference>